<dbReference type="Proteomes" id="UP001557470">
    <property type="component" value="Unassembled WGS sequence"/>
</dbReference>
<feature type="compositionally biased region" description="Basic residues" evidence="2">
    <location>
        <begin position="628"/>
        <end position="640"/>
    </location>
</feature>
<dbReference type="InterPro" id="IPR012677">
    <property type="entry name" value="Nucleotide-bd_a/b_plait_sf"/>
</dbReference>
<evidence type="ECO:0000313" key="5">
    <source>
        <dbReference type="Proteomes" id="UP001557470"/>
    </source>
</evidence>
<feature type="compositionally biased region" description="Basic and acidic residues" evidence="2">
    <location>
        <begin position="1056"/>
        <end position="1115"/>
    </location>
</feature>
<dbReference type="PROSITE" id="PS50102">
    <property type="entry name" value="RRM"/>
    <property type="match status" value="1"/>
</dbReference>
<feature type="region of interest" description="Disordered" evidence="2">
    <location>
        <begin position="605"/>
        <end position="873"/>
    </location>
</feature>
<feature type="region of interest" description="Disordered" evidence="2">
    <location>
        <begin position="263"/>
        <end position="296"/>
    </location>
</feature>
<dbReference type="PANTHER" id="PTHR15592">
    <property type="entry name" value="MATRIN 3/NUCLEAR PROTEIN 220-RELATED"/>
    <property type="match status" value="1"/>
</dbReference>
<proteinExistence type="predicted"/>
<dbReference type="InterPro" id="IPR013087">
    <property type="entry name" value="Znf_C2H2_type"/>
</dbReference>
<name>A0ABD0X1M9_UMBPY</name>
<dbReference type="EMBL" id="JAGEUA010000006">
    <property type="protein sequence ID" value="KAL0973716.1"/>
    <property type="molecule type" value="Genomic_DNA"/>
</dbReference>
<keyword evidence="1" id="KW-0694">RNA-binding</keyword>
<comment type="caution">
    <text evidence="4">The sequence shown here is derived from an EMBL/GenBank/DDBJ whole genome shotgun (WGS) entry which is preliminary data.</text>
</comment>
<accession>A0ABD0X1M9</accession>
<keyword evidence="5" id="KW-1185">Reference proteome</keyword>
<evidence type="ECO:0000256" key="2">
    <source>
        <dbReference type="SAM" id="MobiDB-lite"/>
    </source>
</evidence>
<feature type="compositionally biased region" description="Basic and acidic residues" evidence="2">
    <location>
        <begin position="848"/>
        <end position="858"/>
    </location>
</feature>
<feature type="compositionally biased region" description="Basic and acidic residues" evidence="2">
    <location>
        <begin position="62"/>
        <end position="71"/>
    </location>
</feature>
<feature type="compositionally biased region" description="Polar residues" evidence="2">
    <location>
        <begin position="731"/>
        <end position="750"/>
    </location>
</feature>
<protein>
    <recommendedName>
        <fullName evidence="3">RRM domain-containing protein</fullName>
    </recommendedName>
</protein>
<evidence type="ECO:0000313" key="4">
    <source>
        <dbReference type="EMBL" id="KAL0973716.1"/>
    </source>
</evidence>
<feature type="region of interest" description="Disordered" evidence="2">
    <location>
        <begin position="886"/>
        <end position="913"/>
    </location>
</feature>
<dbReference type="Gene3D" id="3.30.70.330">
    <property type="match status" value="3"/>
</dbReference>
<dbReference type="InterPro" id="IPR035979">
    <property type="entry name" value="RBD_domain_sf"/>
</dbReference>
<dbReference type="InterPro" id="IPR036236">
    <property type="entry name" value="Znf_C2H2_sf"/>
</dbReference>
<feature type="compositionally biased region" description="Low complexity" evidence="2">
    <location>
        <begin position="264"/>
        <end position="276"/>
    </location>
</feature>
<feature type="compositionally biased region" description="Polar residues" evidence="2">
    <location>
        <begin position="97"/>
        <end position="107"/>
    </location>
</feature>
<feature type="compositionally biased region" description="Basic and acidic residues" evidence="2">
    <location>
        <begin position="892"/>
        <end position="913"/>
    </location>
</feature>
<evidence type="ECO:0000259" key="3">
    <source>
        <dbReference type="PROSITE" id="PS50102"/>
    </source>
</evidence>
<dbReference type="Pfam" id="PF13893">
    <property type="entry name" value="RRM_5"/>
    <property type="match status" value="1"/>
</dbReference>
<dbReference type="InterPro" id="IPR003604">
    <property type="entry name" value="Matrin/U1-like-C_Znf_C2H2"/>
</dbReference>
<feature type="compositionally biased region" description="Acidic residues" evidence="2">
    <location>
        <begin position="763"/>
        <end position="780"/>
    </location>
</feature>
<evidence type="ECO:0000256" key="1">
    <source>
        <dbReference type="PROSITE-ProRule" id="PRU00176"/>
    </source>
</evidence>
<feature type="compositionally biased region" description="Pro residues" evidence="2">
    <location>
        <begin position="216"/>
        <end position="225"/>
    </location>
</feature>
<feature type="compositionally biased region" description="Basic and acidic residues" evidence="2">
    <location>
        <begin position="1122"/>
        <end position="1140"/>
    </location>
</feature>
<feature type="compositionally biased region" description="Low complexity" evidence="2">
    <location>
        <begin position="75"/>
        <end position="96"/>
    </location>
</feature>
<feature type="compositionally biased region" description="Polar residues" evidence="2">
    <location>
        <begin position="605"/>
        <end position="617"/>
    </location>
</feature>
<dbReference type="SMART" id="SM00360">
    <property type="entry name" value="RRM"/>
    <property type="match status" value="2"/>
</dbReference>
<feature type="region of interest" description="Disordered" evidence="2">
    <location>
        <begin position="998"/>
        <end position="1154"/>
    </location>
</feature>
<organism evidence="4 5">
    <name type="scientific">Umbra pygmaea</name>
    <name type="common">Eastern mudminnow</name>
    <dbReference type="NCBI Taxonomy" id="75934"/>
    <lineage>
        <taxon>Eukaryota</taxon>
        <taxon>Metazoa</taxon>
        <taxon>Chordata</taxon>
        <taxon>Craniata</taxon>
        <taxon>Vertebrata</taxon>
        <taxon>Euteleostomi</taxon>
        <taxon>Actinopterygii</taxon>
        <taxon>Neopterygii</taxon>
        <taxon>Teleostei</taxon>
        <taxon>Protacanthopterygii</taxon>
        <taxon>Esociformes</taxon>
        <taxon>Umbridae</taxon>
        <taxon>Umbra</taxon>
    </lineage>
</organism>
<feature type="compositionally biased region" description="Polar residues" evidence="2">
    <location>
        <begin position="156"/>
        <end position="182"/>
    </location>
</feature>
<reference evidence="4 5" key="1">
    <citation type="submission" date="2024-06" db="EMBL/GenBank/DDBJ databases">
        <authorList>
            <person name="Pan Q."/>
            <person name="Wen M."/>
            <person name="Jouanno E."/>
            <person name="Zahm M."/>
            <person name="Klopp C."/>
            <person name="Cabau C."/>
            <person name="Louis A."/>
            <person name="Berthelot C."/>
            <person name="Parey E."/>
            <person name="Roest Crollius H."/>
            <person name="Montfort J."/>
            <person name="Robinson-Rechavi M."/>
            <person name="Bouchez O."/>
            <person name="Lampietro C."/>
            <person name="Lopez Roques C."/>
            <person name="Donnadieu C."/>
            <person name="Postlethwait J."/>
            <person name="Bobe J."/>
            <person name="Verreycken H."/>
            <person name="Guiguen Y."/>
        </authorList>
    </citation>
    <scope>NUCLEOTIDE SEQUENCE [LARGE SCALE GENOMIC DNA]</scope>
    <source>
        <strain evidence="4">Up_M1</strain>
        <tissue evidence="4">Testis</tissue>
    </source>
</reference>
<feature type="compositionally biased region" description="Basic and acidic residues" evidence="2">
    <location>
        <begin position="654"/>
        <end position="688"/>
    </location>
</feature>
<dbReference type="SMART" id="SM00451">
    <property type="entry name" value="ZnF_U1"/>
    <property type="match status" value="2"/>
</dbReference>
<dbReference type="InterPro" id="IPR000504">
    <property type="entry name" value="RRM_dom"/>
</dbReference>
<dbReference type="SUPFAM" id="SSF54928">
    <property type="entry name" value="RNA-binding domain, RBD"/>
    <property type="match status" value="3"/>
</dbReference>
<feature type="region of interest" description="Disordered" evidence="2">
    <location>
        <begin position="153"/>
        <end position="238"/>
    </location>
</feature>
<dbReference type="AlphaFoldDB" id="A0ABD0X1M9"/>
<feature type="domain" description="RRM" evidence="3">
    <location>
        <begin position="916"/>
        <end position="991"/>
    </location>
</feature>
<feature type="compositionally biased region" description="Basic and acidic residues" evidence="2">
    <location>
        <begin position="1008"/>
        <end position="1049"/>
    </location>
</feature>
<dbReference type="GO" id="GO:0003723">
    <property type="term" value="F:RNA binding"/>
    <property type="evidence" value="ECO:0007669"/>
    <property type="project" value="UniProtKB-UniRule"/>
</dbReference>
<dbReference type="Pfam" id="PF12874">
    <property type="entry name" value="zf-met"/>
    <property type="match status" value="1"/>
</dbReference>
<feature type="compositionally biased region" description="Acidic residues" evidence="2">
    <location>
        <begin position="787"/>
        <end position="809"/>
    </location>
</feature>
<dbReference type="SUPFAM" id="SSF57667">
    <property type="entry name" value="beta-beta-alpha zinc fingers"/>
    <property type="match status" value="1"/>
</dbReference>
<gene>
    <name evidence="4" type="ORF">UPYG_G00209990</name>
</gene>
<feature type="region of interest" description="Disordered" evidence="2">
    <location>
        <begin position="33"/>
        <end position="107"/>
    </location>
</feature>
<sequence length="1219" mass="137211">MESTAKKPYIAPLTPHLFTGNFLHRDSVHFPSSSTMSHNYPYRPPPAAKDLRASSGSFNRSDNLHSGDRHSLYGSSLETTSHSTLSPYPSSSSQASVDTKSTYSSIGQSDQTLTLLTSCGLEPKDLSLLAGMPEHLITVDNLPRLLLGIRKKKETQQSSYPDTRPTTSYTLDIPSFPSSNPSLGRVWEQNKQSHSQPKDYPPEPCRSFPPIKYPLDPHPSTPPSQPLLRDQGPLDRHGKPMQVTRSCVEPVPVRVVEYNYGKESPSSYLSPSSNFSTALGGGSSSSHKRPISTQPADYRYPLPPATDYRFQDQDVSIVKSKMTHSDKAPTKEAALDFHGEIPRVFPYTCSLCDITVLSEKYWSSHINGTQHADGQLTLLQMYPKWDCRMQSSRKGDEQSERQIFEEKKDGASNRAINYLGKPRKNIDNSPNANATKVTKGSGKVVCAKFPAQALNEDGLLNLIKPFGEVVKVIMFPALAFVEMNSTDQAQGLVKYFLRKPARVVGGQVEFSISSTFNFLQSSKVLRFNPVPTEKLSAAWEAELLAVAKCFGSVEHTLFLPTQAFVEMTNTMDARKLFEHHTSKPLKINGIHIKVDFSSEYNSLRNVSQKKSSDQLSPVRSRRSEDRSKRKRSHSPRRSFSPKRDPSKSPKRWRRTPERESNSHKERAKSNDRAKSRSRSPTEHRDRLYFRSPSHHSKKGDASEKTTVKPVPKNTPHTSTCSLPLTKDGTLPHSNFMENTQKGVDDTTQSKQEPEDGGFQTCDTDSEIDGMEVIGEEEDIEGMAVYGEDGEENSDMEEEDEHEETDEQEEKLEGKTQDLIQDLKALERPEQKATSPSKAVDLSATVSEQRSEKECEGQKGDASFCGDDEEEPDFPEDLENLITLDELEDQSSNDDHDNQSTEKSKNETSRSDHPSERVIYIKNLPRGFYSDADFVNIVRGYGRVHRYFLLRHRNEGFIEMKRSYEADKAIRGLRFNGCKFHGQWLSILLSRKYKRLTTGLKPESDSESNNDRKKEHSRSSRRSERTSSHSKSTKDDQAKDVDEKNDKDDNTTASDNKPQRDDEKMDNGGKTATEEEKDDKAKDSPEKTREKTMLCLEEHSRSSAEEGKVSEVKTDSRLVPIADEEKQACSTKAKMEERPENNVETNTGDGVKQEPDSMTGIGLSYQPNNPVGREFIKPVVGFFCHLCKLIYADEDEAKNEHCSSFSHYQKFLEHSGKDMA</sequence>